<proteinExistence type="predicted"/>
<accession>A0ABX7ZK28</accession>
<dbReference type="RefSeq" id="WP_211905594.1">
    <property type="nucleotide sequence ID" value="NZ_CP046730.1"/>
</dbReference>
<evidence type="ECO:0000256" key="1">
    <source>
        <dbReference type="SAM" id="MobiDB-lite"/>
    </source>
</evidence>
<organism evidence="2 3">
    <name type="scientific">Ralstonia syzygii</name>
    <dbReference type="NCBI Taxonomy" id="28097"/>
    <lineage>
        <taxon>Bacteria</taxon>
        <taxon>Pseudomonadati</taxon>
        <taxon>Pseudomonadota</taxon>
        <taxon>Betaproteobacteria</taxon>
        <taxon>Burkholderiales</taxon>
        <taxon>Burkholderiaceae</taxon>
        <taxon>Ralstonia</taxon>
        <taxon>Ralstonia solanacearum species complex</taxon>
    </lineage>
</organism>
<sequence length="98" mass="10844">MLKAEAIDFPGECINAYRRSAAHAGRAGLACDALKKWEHVNGGFCRFFRGHWKTLSRDIPLRNHPMSRSGRRAALKSGPGDSGFESELHSLKQVSHAL</sequence>
<feature type="region of interest" description="Disordered" evidence="1">
    <location>
        <begin position="63"/>
        <end position="98"/>
    </location>
</feature>
<reference evidence="2 3" key="1">
    <citation type="journal article" date="2021" name="Phytopathology">
        <title>Complete genome sequence of Ralstonia syzygii subsp. indonesiensis strain LLRS-1, isolated from wilted tobacco in China.</title>
        <authorList>
            <person name="Lu C.H."/>
            <person name="Li J.Y."/>
            <person name="Mi M.G."/>
            <person name="Lin Z.L."/>
            <person name="Jiang N."/>
            <person name="Gai X."/>
            <person name="Ma J.H."/>
            <person name="Lei L.P."/>
            <person name="Xia Z.Y."/>
        </authorList>
    </citation>
    <scope>NUCLEOTIDE SEQUENCE [LARGE SCALE GENOMIC DNA]</scope>
    <source>
        <strain evidence="2 3">LLRS-1</strain>
    </source>
</reference>
<geneLocation type="plasmid" evidence="2 3">
    <name>pLLRS-1</name>
</geneLocation>
<dbReference type="Proteomes" id="UP000677898">
    <property type="component" value="Plasmid pLLRS-1"/>
</dbReference>
<keyword evidence="2" id="KW-0614">Plasmid</keyword>
<protein>
    <submittedName>
        <fullName evidence="2">Uncharacterized protein</fullName>
    </submittedName>
</protein>
<keyword evidence="3" id="KW-1185">Reference proteome</keyword>
<gene>
    <name evidence="2" type="ORF">GO998_17340</name>
</gene>
<dbReference type="EMBL" id="CP046730">
    <property type="protein sequence ID" value="QUP55560.1"/>
    <property type="molecule type" value="Genomic_DNA"/>
</dbReference>
<name>A0ABX7ZK28_9RALS</name>
<evidence type="ECO:0000313" key="2">
    <source>
        <dbReference type="EMBL" id="QUP55560.1"/>
    </source>
</evidence>
<evidence type="ECO:0000313" key="3">
    <source>
        <dbReference type="Proteomes" id="UP000677898"/>
    </source>
</evidence>